<proteinExistence type="inferred from homology"/>
<dbReference type="GO" id="GO:0016323">
    <property type="term" value="C:basolateral plasma membrane"/>
    <property type="evidence" value="ECO:0007669"/>
    <property type="project" value="EnsemblMetazoa"/>
</dbReference>
<evidence type="ECO:0000256" key="6">
    <source>
        <dbReference type="PIRSR" id="PIRSR002419-1"/>
    </source>
</evidence>
<dbReference type="Pfam" id="PF00335">
    <property type="entry name" value="Tetraspanin"/>
    <property type="match status" value="1"/>
</dbReference>
<evidence type="ECO:0000256" key="8">
    <source>
        <dbReference type="SAM" id="MobiDB-lite"/>
    </source>
</evidence>
<sequence length="300" mass="33162">MKLSSLVTQPMERKKSIFCVANCFFLVVGVCSLICGIWLYLEKNDFVELTPSSFSALSAAGLCAFSGATIAIISAVGSIAVLIEGKCLLITYTCFVILLMLIQSVTGLTGFMYKESTREKIRYDLMSNINRSTATTRAGRIIRLNVSWDHLHESLECCGVDGYSDWYHTVQWPKNDFVPDSCCDPHQFNGSMHGCGKIGRTNMWFSQGCYGVFADWLFHHVQVVSALSLILLSTEVVVLGATFLVLCYKNPPSGTHTPSQKSRSRGSSYRYDSEHDSVLEGSEGSQDDEEDLNLPVNAKP</sequence>
<dbReference type="PIRSF" id="PIRSF002419">
    <property type="entry name" value="Tetraspanin"/>
    <property type="match status" value="1"/>
</dbReference>
<dbReference type="OMA" id="ADWLYHH"/>
<accession>A0A8R1Y816</accession>
<dbReference type="OrthoDB" id="432835at2759"/>
<dbReference type="PANTHER" id="PTHR19282">
    <property type="entry name" value="TETRASPANIN"/>
    <property type="match status" value="1"/>
</dbReference>
<keyword evidence="4 7" id="KW-1133">Transmembrane helix</keyword>
<dbReference type="InterPro" id="IPR018499">
    <property type="entry name" value="Tetraspanin/Peripherin"/>
</dbReference>
<evidence type="ECO:0000313" key="10">
    <source>
        <dbReference type="Proteomes" id="UP000005239"/>
    </source>
</evidence>
<dbReference type="AlphaFoldDB" id="A0A454Y3D9"/>
<dbReference type="Proteomes" id="UP000005239">
    <property type="component" value="Unassembled WGS sequence"/>
</dbReference>
<organism evidence="9 10">
    <name type="scientific">Pristionchus pacificus</name>
    <name type="common">Parasitic nematode worm</name>
    <dbReference type="NCBI Taxonomy" id="54126"/>
    <lineage>
        <taxon>Eukaryota</taxon>
        <taxon>Metazoa</taxon>
        <taxon>Ecdysozoa</taxon>
        <taxon>Nematoda</taxon>
        <taxon>Chromadorea</taxon>
        <taxon>Rhabditida</taxon>
        <taxon>Rhabditina</taxon>
        <taxon>Diplogasteromorpha</taxon>
        <taxon>Diplogasteroidea</taxon>
        <taxon>Neodiplogasteridae</taxon>
        <taxon>Pristionchus</taxon>
    </lineage>
</organism>
<dbReference type="InterPro" id="IPR000301">
    <property type="entry name" value="Tetraspanin_animals"/>
</dbReference>
<dbReference type="GO" id="GO:0045747">
    <property type="term" value="P:positive regulation of Notch signaling pathway"/>
    <property type="evidence" value="ECO:0007669"/>
    <property type="project" value="EnsemblMetazoa"/>
</dbReference>
<feature type="transmembrane region" description="Helical" evidence="7">
    <location>
        <begin position="89"/>
        <end position="113"/>
    </location>
</feature>
<dbReference type="EnsemblMetazoa" id="PPA03440.1">
    <property type="protein sequence ID" value="PPA03440.1"/>
    <property type="gene ID" value="WBGene00092994"/>
</dbReference>
<protein>
    <recommendedName>
        <fullName evidence="7">Tetraspanin</fullName>
    </recommendedName>
</protein>
<comment type="similarity">
    <text evidence="2 7">Belongs to the tetraspanin (TM4SF) family.</text>
</comment>
<keyword evidence="5 7" id="KW-0472">Membrane</keyword>
<evidence type="ECO:0000256" key="2">
    <source>
        <dbReference type="ARBA" id="ARBA00006840"/>
    </source>
</evidence>
<gene>
    <name evidence="9" type="primary">WBGene00092994</name>
</gene>
<comment type="subcellular location">
    <subcellularLocation>
        <location evidence="1 7">Membrane</location>
        <topology evidence="1 7">Multi-pass membrane protein</topology>
    </subcellularLocation>
</comment>
<evidence type="ECO:0000256" key="3">
    <source>
        <dbReference type="ARBA" id="ARBA00022692"/>
    </source>
</evidence>
<feature type="region of interest" description="Disordered" evidence="8">
    <location>
        <begin position="253"/>
        <end position="300"/>
    </location>
</feature>
<feature type="disulfide bond" evidence="6">
    <location>
        <begin position="157"/>
        <end position="195"/>
    </location>
</feature>
<dbReference type="PANTHER" id="PTHR19282:SF477">
    <property type="entry name" value="TETRASPANIN"/>
    <property type="match status" value="1"/>
</dbReference>
<dbReference type="GO" id="GO:0030513">
    <property type="term" value="P:positive regulation of BMP signaling pathway"/>
    <property type="evidence" value="ECO:0007669"/>
    <property type="project" value="EnsemblMetazoa"/>
</dbReference>
<dbReference type="PRINTS" id="PR00259">
    <property type="entry name" value="TMFOUR"/>
</dbReference>
<reference evidence="10" key="1">
    <citation type="journal article" date="2008" name="Nat. Genet.">
        <title>The Pristionchus pacificus genome provides a unique perspective on nematode lifestyle and parasitism.</title>
        <authorList>
            <person name="Dieterich C."/>
            <person name="Clifton S.W."/>
            <person name="Schuster L.N."/>
            <person name="Chinwalla A."/>
            <person name="Delehaunty K."/>
            <person name="Dinkelacker I."/>
            <person name="Fulton L."/>
            <person name="Fulton R."/>
            <person name="Godfrey J."/>
            <person name="Minx P."/>
            <person name="Mitreva M."/>
            <person name="Roeseler W."/>
            <person name="Tian H."/>
            <person name="Witte H."/>
            <person name="Yang S.P."/>
            <person name="Wilson R.K."/>
            <person name="Sommer R.J."/>
        </authorList>
    </citation>
    <scope>NUCLEOTIDE SEQUENCE [LARGE SCALE GENOMIC DNA]</scope>
    <source>
        <strain evidence="10">PS312</strain>
    </source>
</reference>
<feature type="transmembrane region" description="Helical" evidence="7">
    <location>
        <begin position="20"/>
        <end position="41"/>
    </location>
</feature>
<evidence type="ECO:0000256" key="5">
    <source>
        <dbReference type="ARBA" id="ARBA00023136"/>
    </source>
</evidence>
<dbReference type="GO" id="GO:0042661">
    <property type="term" value="P:regulation of mesodermal cell fate specification"/>
    <property type="evidence" value="ECO:0007669"/>
    <property type="project" value="EnsemblMetazoa"/>
</dbReference>
<feature type="transmembrane region" description="Helical" evidence="7">
    <location>
        <begin position="53"/>
        <end position="82"/>
    </location>
</feature>
<feature type="transmembrane region" description="Helical" evidence="7">
    <location>
        <begin position="223"/>
        <end position="248"/>
    </location>
</feature>
<dbReference type="InterPro" id="IPR008952">
    <property type="entry name" value="Tetraspanin_EC2_sf"/>
</dbReference>
<feature type="compositionally biased region" description="Low complexity" evidence="8">
    <location>
        <begin position="259"/>
        <end position="270"/>
    </location>
</feature>
<evidence type="ECO:0000256" key="7">
    <source>
        <dbReference type="RuleBase" id="RU361218"/>
    </source>
</evidence>
<accession>A0A454Y3D9</accession>
<evidence type="ECO:0000313" key="9">
    <source>
        <dbReference type="EnsemblMetazoa" id="PPA03440.1"/>
    </source>
</evidence>
<dbReference type="GO" id="GO:0040018">
    <property type="term" value="P:positive regulation of multicellular organism growth"/>
    <property type="evidence" value="ECO:0007669"/>
    <property type="project" value="EnsemblMetazoa"/>
</dbReference>
<dbReference type="GO" id="GO:0042802">
    <property type="term" value="F:identical protein binding"/>
    <property type="evidence" value="ECO:0007669"/>
    <property type="project" value="EnsemblMetazoa"/>
</dbReference>
<keyword evidence="3 7" id="KW-0812">Transmembrane</keyword>
<dbReference type="FunFam" id="1.10.1450.10:FF:000028">
    <property type="entry name" value="Tetraspanin"/>
    <property type="match status" value="1"/>
</dbReference>
<keyword evidence="10" id="KW-1185">Reference proteome</keyword>
<dbReference type="Gene3D" id="1.10.1450.10">
    <property type="entry name" value="Tetraspanin"/>
    <property type="match status" value="1"/>
</dbReference>
<dbReference type="SUPFAM" id="SSF48652">
    <property type="entry name" value="Tetraspanin"/>
    <property type="match status" value="1"/>
</dbReference>
<evidence type="ECO:0000256" key="1">
    <source>
        <dbReference type="ARBA" id="ARBA00004141"/>
    </source>
</evidence>
<keyword evidence="6" id="KW-1015">Disulfide bond</keyword>
<dbReference type="GO" id="GO:0005886">
    <property type="term" value="C:plasma membrane"/>
    <property type="evidence" value="ECO:0000318"/>
    <property type="project" value="GO_Central"/>
</dbReference>
<evidence type="ECO:0000256" key="4">
    <source>
        <dbReference type="ARBA" id="ARBA00022989"/>
    </source>
</evidence>
<reference evidence="9" key="2">
    <citation type="submission" date="2022-06" db="UniProtKB">
        <authorList>
            <consortium name="EnsemblMetazoa"/>
        </authorList>
    </citation>
    <scope>IDENTIFICATION</scope>
    <source>
        <strain evidence="9">PS312</strain>
    </source>
</reference>
<name>A0A454Y3D9_PRIPA</name>